<comment type="pathway">
    <text evidence="4">Amino-acid biosynthesis; L-arginine biosynthesis; N(2)-acetyl-L-ornithine from L-glutamate: step 3/4.</text>
</comment>
<accession>A0A1I1W8C9</accession>
<dbReference type="STRING" id="54.SAMN02745121_02157"/>
<evidence type="ECO:0000256" key="3">
    <source>
        <dbReference type="ARBA" id="ARBA00023002"/>
    </source>
</evidence>
<evidence type="ECO:0000313" key="7">
    <source>
        <dbReference type="EMBL" id="SFD91362.1"/>
    </source>
</evidence>
<comment type="similarity">
    <text evidence="4">Belongs to the NAGSA dehydrogenase family. Type 1 subfamily.</text>
</comment>
<dbReference type="Pfam" id="PF22698">
    <property type="entry name" value="Semialdhyde_dhC_1"/>
    <property type="match status" value="1"/>
</dbReference>
<evidence type="ECO:0000256" key="4">
    <source>
        <dbReference type="HAMAP-Rule" id="MF_00150"/>
    </source>
</evidence>
<dbReference type="AlphaFoldDB" id="A0A1I1W8C9"/>
<gene>
    <name evidence="4" type="primary">argC</name>
    <name evidence="7" type="ORF">SAMN02745121_02157</name>
</gene>
<proteinExistence type="inferred from homology"/>
<evidence type="ECO:0000256" key="5">
    <source>
        <dbReference type="PROSITE-ProRule" id="PRU10010"/>
    </source>
</evidence>
<comment type="subcellular location">
    <subcellularLocation>
        <location evidence="4">Cytoplasm</location>
    </subcellularLocation>
</comment>
<dbReference type="InterPro" id="IPR036291">
    <property type="entry name" value="NAD(P)-bd_dom_sf"/>
</dbReference>
<comment type="function">
    <text evidence="4">Catalyzes the NADPH-dependent reduction of N-acetyl-5-glutamyl phosphate to yield N-acetyl-L-glutamate 5-semialdehyde.</text>
</comment>
<dbReference type="NCBIfam" id="TIGR01850">
    <property type="entry name" value="argC"/>
    <property type="match status" value="1"/>
</dbReference>
<comment type="catalytic activity">
    <reaction evidence="4">
        <text>N-acetyl-L-glutamate 5-semialdehyde + phosphate + NADP(+) = N-acetyl-L-glutamyl 5-phosphate + NADPH + H(+)</text>
        <dbReference type="Rhea" id="RHEA:21588"/>
        <dbReference type="ChEBI" id="CHEBI:15378"/>
        <dbReference type="ChEBI" id="CHEBI:29123"/>
        <dbReference type="ChEBI" id="CHEBI:43474"/>
        <dbReference type="ChEBI" id="CHEBI:57783"/>
        <dbReference type="ChEBI" id="CHEBI:57936"/>
        <dbReference type="ChEBI" id="CHEBI:58349"/>
        <dbReference type="EC" id="1.2.1.38"/>
    </reaction>
</comment>
<sequence length="356" mass="37657">MSTNSRPRVTIIGGTGYGGAELIRLLRWHPGVDLVRVTSIDQVGEPLEAVHRNLPKTGLVFENIPAAEAARDVDVVFLALPHKVSATMAGELAEVPARVIDLSGDFRLRDKDAYKTFYGDVHPHPEHLGTWVYGLPELHKAAIREARRVASPGCFATAIALGLLPLAHAGLLRGAIHTVAMTGSSGSGAYAQIGTHHPLRAGNLKTYKVLNHQHTPEIEQTLRDAAGRGGHGGEFSLAFVPVSAPLVRGILATSIVPVPGDLDVKALYGEFYRDAPFVRVLGSKVGAEVVAIKGSMYVDLSWTLGQVDPATGQRQLAVVSALDNLVKGGAGQAVQSMNLMLGLAETAGIDAPGLWP</sequence>
<dbReference type="GO" id="GO:0051287">
    <property type="term" value="F:NAD binding"/>
    <property type="evidence" value="ECO:0007669"/>
    <property type="project" value="InterPro"/>
</dbReference>
<dbReference type="InterPro" id="IPR050085">
    <property type="entry name" value="AGPR"/>
</dbReference>
<dbReference type="CDD" id="cd17895">
    <property type="entry name" value="AGPR_1_N"/>
    <property type="match status" value="1"/>
</dbReference>
<dbReference type="GO" id="GO:0070401">
    <property type="term" value="F:NADP+ binding"/>
    <property type="evidence" value="ECO:0007669"/>
    <property type="project" value="InterPro"/>
</dbReference>
<dbReference type="GO" id="GO:0006526">
    <property type="term" value="P:L-arginine biosynthetic process"/>
    <property type="evidence" value="ECO:0007669"/>
    <property type="project" value="UniProtKB-UniRule"/>
</dbReference>
<dbReference type="PANTHER" id="PTHR32338">
    <property type="entry name" value="N-ACETYL-GAMMA-GLUTAMYL-PHOSPHATE REDUCTASE, CHLOROPLASTIC-RELATED-RELATED"/>
    <property type="match status" value="1"/>
</dbReference>
<keyword evidence="4" id="KW-0055">Arginine biosynthesis</keyword>
<dbReference type="InterPro" id="IPR000706">
    <property type="entry name" value="AGPR_type-1"/>
</dbReference>
<dbReference type="InterPro" id="IPR023013">
    <property type="entry name" value="AGPR_AS"/>
</dbReference>
<keyword evidence="8" id="KW-1185">Reference proteome</keyword>
<evidence type="ECO:0000259" key="6">
    <source>
        <dbReference type="SMART" id="SM00859"/>
    </source>
</evidence>
<dbReference type="PANTHER" id="PTHR32338:SF11">
    <property type="entry name" value="[LYSW]-L-2-AMINOADIPATE_[LYSW]-L-GLUTAMATE PHOSPHATE REDUCTASE-RELATED"/>
    <property type="match status" value="1"/>
</dbReference>
<dbReference type="SMART" id="SM00859">
    <property type="entry name" value="Semialdhyde_dh"/>
    <property type="match status" value="1"/>
</dbReference>
<dbReference type="SUPFAM" id="SSF55347">
    <property type="entry name" value="Glyceraldehyde-3-phosphate dehydrogenase-like, C-terminal domain"/>
    <property type="match status" value="1"/>
</dbReference>
<dbReference type="Proteomes" id="UP000199400">
    <property type="component" value="Unassembled WGS sequence"/>
</dbReference>
<feature type="domain" description="Semialdehyde dehydrogenase NAD-binding" evidence="6">
    <location>
        <begin position="8"/>
        <end position="146"/>
    </location>
</feature>
<dbReference type="GO" id="GO:0005737">
    <property type="term" value="C:cytoplasm"/>
    <property type="evidence" value="ECO:0007669"/>
    <property type="project" value="UniProtKB-SubCell"/>
</dbReference>
<dbReference type="InterPro" id="IPR000534">
    <property type="entry name" value="Semialdehyde_DH_NAD-bd"/>
</dbReference>
<feature type="active site" evidence="4 5">
    <location>
        <position position="154"/>
    </location>
</feature>
<evidence type="ECO:0000256" key="2">
    <source>
        <dbReference type="ARBA" id="ARBA00022857"/>
    </source>
</evidence>
<reference evidence="8" key="1">
    <citation type="submission" date="2016-10" db="EMBL/GenBank/DDBJ databases">
        <authorList>
            <person name="Varghese N."/>
            <person name="Submissions S."/>
        </authorList>
    </citation>
    <scope>NUCLEOTIDE SEQUENCE [LARGE SCALE GENOMIC DNA]</scope>
    <source>
        <strain evidence="8">ATCC 25963</strain>
    </source>
</reference>
<evidence type="ECO:0000256" key="1">
    <source>
        <dbReference type="ARBA" id="ARBA00022605"/>
    </source>
</evidence>
<dbReference type="EC" id="1.2.1.38" evidence="4"/>
<protein>
    <recommendedName>
        <fullName evidence="4">N-acetyl-gamma-glutamyl-phosphate reductase</fullName>
        <shortName evidence="4">AGPR</shortName>
        <ecNumber evidence="4">1.2.1.38</ecNumber>
    </recommendedName>
    <alternativeName>
        <fullName evidence="4">N-acetyl-glutamate semialdehyde dehydrogenase</fullName>
        <shortName evidence="4">NAGSA dehydrogenase</shortName>
    </alternativeName>
</protein>
<dbReference type="InterPro" id="IPR058924">
    <property type="entry name" value="AGPR_dimerisation_dom"/>
</dbReference>
<dbReference type="GO" id="GO:0003942">
    <property type="term" value="F:N-acetyl-gamma-glutamyl-phosphate reductase activity"/>
    <property type="evidence" value="ECO:0007669"/>
    <property type="project" value="UniProtKB-UniRule"/>
</dbReference>
<keyword evidence="4" id="KW-0963">Cytoplasm</keyword>
<keyword evidence="2 4" id="KW-0521">NADP</keyword>
<dbReference type="PROSITE" id="PS01224">
    <property type="entry name" value="ARGC"/>
    <property type="match status" value="1"/>
</dbReference>
<evidence type="ECO:0000313" key="8">
    <source>
        <dbReference type="Proteomes" id="UP000199400"/>
    </source>
</evidence>
<organism evidence="7 8">
    <name type="scientific">Nannocystis exedens</name>
    <dbReference type="NCBI Taxonomy" id="54"/>
    <lineage>
        <taxon>Bacteria</taxon>
        <taxon>Pseudomonadati</taxon>
        <taxon>Myxococcota</taxon>
        <taxon>Polyangia</taxon>
        <taxon>Nannocystales</taxon>
        <taxon>Nannocystaceae</taxon>
        <taxon>Nannocystis</taxon>
    </lineage>
</organism>
<dbReference type="CDD" id="cd23934">
    <property type="entry name" value="AGPR_1_C"/>
    <property type="match status" value="1"/>
</dbReference>
<dbReference type="EMBL" id="FOMX01000006">
    <property type="protein sequence ID" value="SFD91362.1"/>
    <property type="molecule type" value="Genomic_DNA"/>
</dbReference>
<dbReference type="Gene3D" id="3.40.50.720">
    <property type="entry name" value="NAD(P)-binding Rossmann-like Domain"/>
    <property type="match status" value="1"/>
</dbReference>
<dbReference type="Gene3D" id="3.30.360.10">
    <property type="entry name" value="Dihydrodipicolinate Reductase, domain 2"/>
    <property type="match status" value="1"/>
</dbReference>
<keyword evidence="1 4" id="KW-0028">Amino-acid biosynthesis</keyword>
<dbReference type="UniPathway" id="UPA00068">
    <property type="reaction ID" value="UER00108"/>
</dbReference>
<dbReference type="SUPFAM" id="SSF51735">
    <property type="entry name" value="NAD(P)-binding Rossmann-fold domains"/>
    <property type="match status" value="1"/>
</dbReference>
<dbReference type="Pfam" id="PF01118">
    <property type="entry name" value="Semialdhyde_dh"/>
    <property type="match status" value="1"/>
</dbReference>
<dbReference type="RefSeq" id="WP_096325937.1">
    <property type="nucleotide sequence ID" value="NZ_FOMX01000006.1"/>
</dbReference>
<keyword evidence="3 4" id="KW-0560">Oxidoreductase</keyword>
<name>A0A1I1W8C9_9BACT</name>
<dbReference type="HAMAP" id="MF_00150">
    <property type="entry name" value="ArgC_type1"/>
    <property type="match status" value="1"/>
</dbReference>
<dbReference type="OrthoDB" id="9801289at2"/>